<reference evidence="9 10" key="1">
    <citation type="submission" date="2021-01" db="EMBL/GenBank/DDBJ databases">
        <title>Genomic Encyclopedia of Type Strains, Phase IV (KMG-IV): sequencing the most valuable type-strain genomes for metagenomic binning, comparative biology and taxonomic classification.</title>
        <authorList>
            <person name="Goeker M."/>
        </authorList>
    </citation>
    <scope>NUCLEOTIDE SEQUENCE [LARGE SCALE GENOMIC DNA]</scope>
    <source>
        <strain evidence="9 10">DSM 23711</strain>
    </source>
</reference>
<organism evidence="9 10">
    <name type="scientific">Aquibacillus albus</name>
    <dbReference type="NCBI Taxonomy" id="1168171"/>
    <lineage>
        <taxon>Bacteria</taxon>
        <taxon>Bacillati</taxon>
        <taxon>Bacillota</taxon>
        <taxon>Bacilli</taxon>
        <taxon>Bacillales</taxon>
        <taxon>Bacillaceae</taxon>
        <taxon>Aquibacillus</taxon>
    </lineage>
</organism>
<dbReference type="InterPro" id="IPR018076">
    <property type="entry name" value="T2SS_GspF_dom"/>
</dbReference>
<proteinExistence type="inferred from homology"/>
<keyword evidence="10" id="KW-1185">Reference proteome</keyword>
<keyword evidence="3" id="KW-1003">Cell membrane</keyword>
<dbReference type="PRINTS" id="PR00812">
    <property type="entry name" value="BCTERIALGSPF"/>
</dbReference>
<dbReference type="PANTHER" id="PTHR30012:SF0">
    <property type="entry name" value="TYPE II SECRETION SYSTEM PROTEIN F-RELATED"/>
    <property type="match status" value="1"/>
</dbReference>
<name>A0ABS2MV20_9BACI</name>
<evidence type="ECO:0000256" key="1">
    <source>
        <dbReference type="ARBA" id="ARBA00004651"/>
    </source>
</evidence>
<dbReference type="InterPro" id="IPR003004">
    <property type="entry name" value="GspF/PilC"/>
</dbReference>
<accession>A0ABS2MV20</accession>
<keyword evidence="5 7" id="KW-1133">Transmembrane helix</keyword>
<keyword evidence="6 7" id="KW-0472">Membrane</keyword>
<comment type="subcellular location">
    <subcellularLocation>
        <location evidence="1">Cell membrane</location>
        <topology evidence="1">Multi-pass membrane protein</topology>
    </subcellularLocation>
</comment>
<dbReference type="Gene3D" id="1.20.81.30">
    <property type="entry name" value="Type II secretion system (T2SS), domain F"/>
    <property type="match status" value="2"/>
</dbReference>
<sequence>MLMDLRRKLFSQLIKYKQKQPLSIQKQHDFLKRLYRLIENGYSLLEALEILHWEKSWQYQTNLIIETLKNGKSLHIALQEANFHKKVISFMYFAMLDGDLETALKQCCLMLNQQIQFTKKFKQTARYPLFLGILFITLLYFIKNSVYPSFLHLFSSTSGTSKITDFAITFIHILFQILVYGSLCLIIIYGSWLLMKEKLSVENRIKVYHLIPFFHFILKLNNSFLFSIHLSSLLNAGLSLKACLETLHNQQQLPIISYYSNRMISELKRGKSITSVLPSCSMFTKELYRIFNKNINNQVLAKDLAIYAEFLIEQIESKTKQLIDFIQPAFFIMIGGLILFIYLTLMLPMFQLIQNL</sequence>
<evidence type="ECO:0000256" key="3">
    <source>
        <dbReference type="ARBA" id="ARBA00022475"/>
    </source>
</evidence>
<dbReference type="NCBIfam" id="NF041012">
    <property type="entry name" value="T4P_ComGB"/>
    <property type="match status" value="1"/>
</dbReference>
<comment type="similarity">
    <text evidence="2">Belongs to the GSP F family.</text>
</comment>
<dbReference type="Pfam" id="PF00482">
    <property type="entry name" value="T2SSF"/>
    <property type="match status" value="2"/>
</dbReference>
<protein>
    <submittedName>
        <fullName evidence="9">Competence protein ComGB</fullName>
    </submittedName>
</protein>
<evidence type="ECO:0000256" key="4">
    <source>
        <dbReference type="ARBA" id="ARBA00022692"/>
    </source>
</evidence>
<dbReference type="RefSeq" id="WP_204497132.1">
    <property type="nucleotide sequence ID" value="NZ_JAFBDR010000001.1"/>
</dbReference>
<dbReference type="EMBL" id="JAFBDR010000001">
    <property type="protein sequence ID" value="MBM7569680.1"/>
    <property type="molecule type" value="Genomic_DNA"/>
</dbReference>
<dbReference type="Proteomes" id="UP001296943">
    <property type="component" value="Unassembled WGS sequence"/>
</dbReference>
<gene>
    <name evidence="9" type="ORF">JOC48_000149</name>
</gene>
<feature type="transmembrane region" description="Helical" evidence="7">
    <location>
        <begin position="166"/>
        <end position="195"/>
    </location>
</feature>
<dbReference type="PANTHER" id="PTHR30012">
    <property type="entry name" value="GENERAL SECRETION PATHWAY PROTEIN"/>
    <property type="match status" value="1"/>
</dbReference>
<feature type="domain" description="Type II secretion system protein GspF" evidence="8">
    <location>
        <begin position="30"/>
        <end position="142"/>
    </location>
</feature>
<evidence type="ECO:0000256" key="7">
    <source>
        <dbReference type="SAM" id="Phobius"/>
    </source>
</evidence>
<evidence type="ECO:0000259" key="8">
    <source>
        <dbReference type="Pfam" id="PF00482"/>
    </source>
</evidence>
<keyword evidence="4 7" id="KW-0812">Transmembrane</keyword>
<evidence type="ECO:0000256" key="6">
    <source>
        <dbReference type="ARBA" id="ARBA00023136"/>
    </source>
</evidence>
<evidence type="ECO:0000313" key="10">
    <source>
        <dbReference type="Proteomes" id="UP001296943"/>
    </source>
</evidence>
<feature type="transmembrane region" description="Helical" evidence="7">
    <location>
        <begin position="127"/>
        <end position="146"/>
    </location>
</feature>
<evidence type="ECO:0000313" key="9">
    <source>
        <dbReference type="EMBL" id="MBM7569680.1"/>
    </source>
</evidence>
<feature type="domain" description="Type II secretion system protein GspF" evidence="8">
    <location>
        <begin position="226"/>
        <end position="348"/>
    </location>
</feature>
<feature type="transmembrane region" description="Helical" evidence="7">
    <location>
        <begin position="329"/>
        <end position="350"/>
    </location>
</feature>
<dbReference type="InterPro" id="IPR042094">
    <property type="entry name" value="T2SS_GspF_sf"/>
</dbReference>
<comment type="caution">
    <text evidence="9">The sequence shown here is derived from an EMBL/GenBank/DDBJ whole genome shotgun (WGS) entry which is preliminary data.</text>
</comment>
<evidence type="ECO:0000256" key="5">
    <source>
        <dbReference type="ARBA" id="ARBA00022989"/>
    </source>
</evidence>
<evidence type="ECO:0000256" key="2">
    <source>
        <dbReference type="ARBA" id="ARBA00005745"/>
    </source>
</evidence>
<dbReference type="InterPro" id="IPR047692">
    <property type="entry name" value="T4P_ComGB"/>
</dbReference>